<evidence type="ECO:0000259" key="2">
    <source>
        <dbReference type="Pfam" id="PF13511"/>
    </source>
</evidence>
<feature type="domain" description="DUF4124" evidence="2">
    <location>
        <begin position="10"/>
        <end position="59"/>
    </location>
</feature>
<organism evidence="3 4">
    <name type="scientific">Allochromatium tepidum</name>
    <dbReference type="NCBI Taxonomy" id="553982"/>
    <lineage>
        <taxon>Bacteria</taxon>
        <taxon>Pseudomonadati</taxon>
        <taxon>Pseudomonadota</taxon>
        <taxon>Gammaproteobacteria</taxon>
        <taxon>Chromatiales</taxon>
        <taxon>Chromatiaceae</taxon>
        <taxon>Allochromatium</taxon>
    </lineage>
</organism>
<dbReference type="Proteomes" id="UP000680679">
    <property type="component" value="Chromosome"/>
</dbReference>
<dbReference type="InterPro" id="IPR025392">
    <property type="entry name" value="DUF4124"/>
</dbReference>
<feature type="signal peptide" evidence="1">
    <location>
        <begin position="1"/>
        <end position="21"/>
    </location>
</feature>
<dbReference type="RefSeq" id="WP_213379016.1">
    <property type="nucleotide sequence ID" value="NZ_AP024563.1"/>
</dbReference>
<sequence>MTMLRLAPILLSLLVCSPSNAEIYRWVDAEGRVNFSDRPTREAERVDVRFGAPAGSNPANTLGPSSPDEAYRGPYAALDILSPGLDEILTETESGVPVSLQIDPSLIGGHRLLLLLDGNALPVEGAHTQFKLTGLGAGNHRLQLQIRGADDRIVAQSAPRTFQVRQPRAPGQLP</sequence>
<name>A0ABN6GDE0_9GAMM</name>
<evidence type="ECO:0000256" key="1">
    <source>
        <dbReference type="SAM" id="SignalP"/>
    </source>
</evidence>
<evidence type="ECO:0000313" key="3">
    <source>
        <dbReference type="EMBL" id="BCU07971.1"/>
    </source>
</evidence>
<reference evidence="3 4" key="1">
    <citation type="submission" date="2021-04" db="EMBL/GenBank/DDBJ databases">
        <title>Complete genome sequencing of Allochromatium tepidum strain NZ.</title>
        <authorList>
            <person name="Tsukatani Y."/>
            <person name="Mori H."/>
        </authorList>
    </citation>
    <scope>NUCLEOTIDE SEQUENCE [LARGE SCALE GENOMIC DNA]</scope>
    <source>
        <strain evidence="3 4">NZ</strain>
    </source>
</reference>
<feature type="chain" id="PRO_5047041627" description="DUF4124 domain-containing protein" evidence="1">
    <location>
        <begin position="22"/>
        <end position="174"/>
    </location>
</feature>
<keyword evidence="1" id="KW-0732">Signal</keyword>
<protein>
    <recommendedName>
        <fullName evidence="2">DUF4124 domain-containing protein</fullName>
    </recommendedName>
</protein>
<accession>A0ABN6GDE0</accession>
<keyword evidence="4" id="KW-1185">Reference proteome</keyword>
<dbReference type="Pfam" id="PF13511">
    <property type="entry name" value="DUF4124"/>
    <property type="match status" value="1"/>
</dbReference>
<proteinExistence type="predicted"/>
<dbReference type="EMBL" id="AP024563">
    <property type="protein sequence ID" value="BCU07971.1"/>
    <property type="molecule type" value="Genomic_DNA"/>
</dbReference>
<gene>
    <name evidence="3" type="ORF">Atep_26480</name>
</gene>
<evidence type="ECO:0000313" key="4">
    <source>
        <dbReference type="Proteomes" id="UP000680679"/>
    </source>
</evidence>